<dbReference type="InterPro" id="IPR011990">
    <property type="entry name" value="TPR-like_helical_dom_sf"/>
</dbReference>
<dbReference type="InterPro" id="IPR000780">
    <property type="entry name" value="CheR_MeTrfase"/>
</dbReference>
<feature type="domain" description="CheR-type methyltransferase" evidence="5">
    <location>
        <begin position="9"/>
        <end position="249"/>
    </location>
</feature>
<keyword evidence="1" id="KW-0489">Methyltransferase</keyword>
<dbReference type="CDD" id="cd02440">
    <property type="entry name" value="AdoMet_MTases"/>
    <property type="match status" value="1"/>
</dbReference>
<gene>
    <name evidence="6" type="ORF">F0U60_37410</name>
</gene>
<dbReference type="InterPro" id="IPR050903">
    <property type="entry name" value="Bact_Chemotaxis_MeTrfase"/>
</dbReference>
<dbReference type="InterPro" id="IPR022642">
    <property type="entry name" value="CheR_C"/>
</dbReference>
<feature type="region of interest" description="Disordered" evidence="4">
    <location>
        <begin position="250"/>
        <end position="286"/>
    </location>
</feature>
<evidence type="ECO:0000256" key="1">
    <source>
        <dbReference type="ARBA" id="ARBA00022603"/>
    </source>
</evidence>
<evidence type="ECO:0000313" key="7">
    <source>
        <dbReference type="Proteomes" id="UP001611383"/>
    </source>
</evidence>
<dbReference type="Proteomes" id="UP001611383">
    <property type="component" value="Chromosome"/>
</dbReference>
<name>A0ABY9XBR9_9BACT</name>
<dbReference type="SUPFAM" id="SSF53335">
    <property type="entry name" value="S-adenosyl-L-methionine-dependent methyltransferases"/>
    <property type="match status" value="1"/>
</dbReference>
<dbReference type="Pfam" id="PF01739">
    <property type="entry name" value="CheR"/>
    <property type="match status" value="1"/>
</dbReference>
<keyword evidence="3" id="KW-0949">S-adenosyl-L-methionine</keyword>
<dbReference type="PANTHER" id="PTHR24422:SF19">
    <property type="entry name" value="CHEMOTAXIS PROTEIN METHYLTRANSFERASE"/>
    <property type="match status" value="1"/>
</dbReference>
<dbReference type="InterPro" id="IPR029063">
    <property type="entry name" value="SAM-dependent_MTases_sf"/>
</dbReference>
<evidence type="ECO:0000313" key="6">
    <source>
        <dbReference type="EMBL" id="WNG52803.1"/>
    </source>
</evidence>
<evidence type="ECO:0000256" key="4">
    <source>
        <dbReference type="SAM" id="MobiDB-lite"/>
    </source>
</evidence>
<dbReference type="PRINTS" id="PR00996">
    <property type="entry name" value="CHERMTFRASE"/>
</dbReference>
<dbReference type="EMBL" id="CP043494">
    <property type="protein sequence ID" value="WNG52803.1"/>
    <property type="molecule type" value="Genomic_DNA"/>
</dbReference>
<dbReference type="SMART" id="SM00138">
    <property type="entry name" value="MeTrc"/>
    <property type="match status" value="1"/>
</dbReference>
<accession>A0ABY9XBR9</accession>
<keyword evidence="2" id="KW-0808">Transferase</keyword>
<dbReference type="Gene3D" id="1.25.40.10">
    <property type="entry name" value="Tetratricopeptide repeat domain"/>
    <property type="match status" value="1"/>
</dbReference>
<dbReference type="PROSITE" id="PS50123">
    <property type="entry name" value="CHER"/>
    <property type="match status" value="1"/>
</dbReference>
<protein>
    <submittedName>
        <fullName evidence="6">Protein-glutamate O-methyltransferase CheR</fullName>
    </submittedName>
</protein>
<keyword evidence="7" id="KW-1185">Reference proteome</keyword>
<reference evidence="6 7" key="1">
    <citation type="submission" date="2019-08" db="EMBL/GenBank/DDBJ databases">
        <title>Archangium and Cystobacter genomes.</title>
        <authorList>
            <person name="Chen I.-C.K."/>
            <person name="Wielgoss S."/>
        </authorList>
    </citation>
    <scope>NUCLEOTIDE SEQUENCE [LARGE SCALE GENOMIC DNA]</scope>
    <source>
        <strain evidence="6 7">Cbm 6</strain>
    </source>
</reference>
<dbReference type="PANTHER" id="PTHR24422">
    <property type="entry name" value="CHEMOTAXIS PROTEIN METHYLTRANSFERASE"/>
    <property type="match status" value="1"/>
</dbReference>
<evidence type="ECO:0000259" key="5">
    <source>
        <dbReference type="PROSITE" id="PS50123"/>
    </source>
</evidence>
<organism evidence="6 7">
    <name type="scientific">Archangium minus</name>
    <dbReference type="NCBI Taxonomy" id="83450"/>
    <lineage>
        <taxon>Bacteria</taxon>
        <taxon>Pseudomonadati</taxon>
        <taxon>Myxococcota</taxon>
        <taxon>Myxococcia</taxon>
        <taxon>Myxococcales</taxon>
        <taxon>Cystobacterineae</taxon>
        <taxon>Archangiaceae</taxon>
        <taxon>Archangium</taxon>
    </lineage>
</organism>
<proteinExistence type="predicted"/>
<sequence length="419" mass="45178">MALSELQCRRLDEKLAARSGVMSLQYLVHLQSSSGAAELAELIDAITVQKTELFRDESQLAVLRSCVLEPMVALLRRPLRLWSAGCATGEEVATLLVLLAEVGADPSSTVLGTDISETAIARARELCFTSEQMQRVQPGVRDRWFMPVGGGRFTLVAHLKERASFLCHNLMDLPYPMAAEGQGFDVILCRNVLIYFTPESFERVVDSLAGRLAPEGLLVLSAAEPLLRAPPCLRTVRFDQAFFYARAQPSAPSTEGVAPGNVRTPSSSGLPAVGARPSSGSGRFPAVGSSGSFPAVPAKMEAPSGFPQGDATPHEADVLFAQVLEWAAGDNASPQTAEKLRRCLELDPDLAAARYLLGMLLEQRGSLAEAAAEYRRALRSLEEGRARATPFYLNNARLQVACARAIERVERASGSTPPR</sequence>
<dbReference type="Gene3D" id="3.40.50.150">
    <property type="entry name" value="Vaccinia Virus protein VP39"/>
    <property type="match status" value="1"/>
</dbReference>
<evidence type="ECO:0000256" key="2">
    <source>
        <dbReference type="ARBA" id="ARBA00022679"/>
    </source>
</evidence>
<dbReference type="SUPFAM" id="SSF48452">
    <property type="entry name" value="TPR-like"/>
    <property type="match status" value="1"/>
</dbReference>
<evidence type="ECO:0000256" key="3">
    <source>
        <dbReference type="ARBA" id="ARBA00022691"/>
    </source>
</evidence>